<dbReference type="EMBL" id="AZMM01007672">
    <property type="protein sequence ID" value="ETJ38194.1"/>
    <property type="molecule type" value="Genomic_DNA"/>
</dbReference>
<dbReference type="GO" id="GO:0005524">
    <property type="term" value="F:ATP binding"/>
    <property type="evidence" value="ECO:0007669"/>
    <property type="project" value="UniProtKB-KW"/>
</dbReference>
<keyword evidence="3" id="KW-0067">ATP-binding</keyword>
<evidence type="ECO:0000259" key="4">
    <source>
        <dbReference type="Pfam" id="PF01225"/>
    </source>
</evidence>
<reference evidence="5" key="1">
    <citation type="submission" date="2013-12" db="EMBL/GenBank/DDBJ databases">
        <title>A Varibaculum cambriense genome reconstructed from a premature infant gut community with otherwise low bacterial novelty that shifts toward anaerobic metabolism during the third week of life.</title>
        <authorList>
            <person name="Brown C.T."/>
            <person name="Sharon I."/>
            <person name="Thomas B.C."/>
            <person name="Castelle C.J."/>
            <person name="Morowitz M.J."/>
            <person name="Banfield J.F."/>
        </authorList>
    </citation>
    <scope>NUCLEOTIDE SEQUENCE</scope>
</reference>
<dbReference type="AlphaFoldDB" id="W1YAM5"/>
<protein>
    <submittedName>
        <fullName evidence="5">UDP-N-acetylmuramoyl-L-alanyl-D-glutamate-L-lysine ligase</fullName>
    </submittedName>
</protein>
<evidence type="ECO:0000256" key="1">
    <source>
        <dbReference type="ARBA" id="ARBA00022598"/>
    </source>
</evidence>
<comment type="caution">
    <text evidence="5">The sequence shown here is derived from an EMBL/GenBank/DDBJ whole genome shotgun (WGS) entry which is preliminary data.</text>
</comment>
<dbReference type="Gene3D" id="3.40.1390.10">
    <property type="entry name" value="MurE/MurF, N-terminal domain"/>
    <property type="match status" value="1"/>
</dbReference>
<evidence type="ECO:0000256" key="2">
    <source>
        <dbReference type="ARBA" id="ARBA00022741"/>
    </source>
</evidence>
<sequence>MNASALFKKIRVKNVIGTLDIQVDDITTDSRTAKEGSLFVASKGYTVDSHKFCQNVVDQGCGIVVVNRELELKGNVTQVVVPDTLRVASLLAHELYE</sequence>
<dbReference type="Pfam" id="PF01225">
    <property type="entry name" value="Mur_ligase"/>
    <property type="match status" value="1"/>
</dbReference>
<accession>W1YAM5</accession>
<feature type="domain" description="Mur ligase N-terminal catalytic" evidence="4">
    <location>
        <begin position="25"/>
        <end position="80"/>
    </location>
</feature>
<feature type="non-terminal residue" evidence="5">
    <location>
        <position position="97"/>
    </location>
</feature>
<dbReference type="InterPro" id="IPR051046">
    <property type="entry name" value="MurCDEF_CellWall_CoF430Synth"/>
</dbReference>
<keyword evidence="2" id="KW-0547">Nucleotide-binding</keyword>
<dbReference type="SUPFAM" id="SSF63418">
    <property type="entry name" value="MurE/MurF N-terminal domain"/>
    <property type="match status" value="1"/>
</dbReference>
<dbReference type="InterPro" id="IPR000713">
    <property type="entry name" value="Mur_ligase_N"/>
</dbReference>
<evidence type="ECO:0000256" key="3">
    <source>
        <dbReference type="ARBA" id="ARBA00022840"/>
    </source>
</evidence>
<dbReference type="PANTHER" id="PTHR43024">
    <property type="entry name" value="UDP-N-ACETYLMURAMOYL-TRIPEPTIDE--D-ALANYL-D-ALANINE LIGASE"/>
    <property type="match status" value="1"/>
</dbReference>
<keyword evidence="1 5" id="KW-0436">Ligase</keyword>
<dbReference type="PANTHER" id="PTHR43024:SF1">
    <property type="entry name" value="UDP-N-ACETYLMURAMOYL-TRIPEPTIDE--D-ALANYL-D-ALANINE LIGASE"/>
    <property type="match status" value="1"/>
</dbReference>
<gene>
    <name evidence="5" type="ORF">Q604_UNBC07672G0001</name>
</gene>
<dbReference type="InterPro" id="IPR035911">
    <property type="entry name" value="MurE/MurF_N"/>
</dbReference>
<organism evidence="5">
    <name type="scientific">human gut metagenome</name>
    <dbReference type="NCBI Taxonomy" id="408170"/>
    <lineage>
        <taxon>unclassified sequences</taxon>
        <taxon>metagenomes</taxon>
        <taxon>organismal metagenomes</taxon>
    </lineage>
</organism>
<dbReference type="GO" id="GO:0016881">
    <property type="term" value="F:acid-amino acid ligase activity"/>
    <property type="evidence" value="ECO:0007669"/>
    <property type="project" value="InterPro"/>
</dbReference>
<evidence type="ECO:0000313" key="5">
    <source>
        <dbReference type="EMBL" id="ETJ38194.1"/>
    </source>
</evidence>
<name>W1YAM5_9ZZZZ</name>
<proteinExistence type="predicted"/>